<dbReference type="PANTHER" id="PTHR45588">
    <property type="entry name" value="TPR DOMAIN-CONTAINING PROTEIN"/>
    <property type="match status" value="1"/>
</dbReference>
<dbReference type="InterPro" id="IPR019734">
    <property type="entry name" value="TPR_rpt"/>
</dbReference>
<feature type="signal peptide" evidence="2">
    <location>
        <begin position="1"/>
        <end position="21"/>
    </location>
</feature>
<dbReference type="KEGG" id="asip:AQUSIP_24750"/>
<evidence type="ECO:0000256" key="1">
    <source>
        <dbReference type="PROSITE-ProRule" id="PRU00339"/>
    </source>
</evidence>
<dbReference type="AlphaFoldDB" id="A0A5E4PKR7"/>
<evidence type="ECO:0008006" key="5">
    <source>
        <dbReference type="Google" id="ProtNLM"/>
    </source>
</evidence>
<organism evidence="3 4">
    <name type="scientific">Aquicella siphonis</name>
    <dbReference type="NCBI Taxonomy" id="254247"/>
    <lineage>
        <taxon>Bacteria</taxon>
        <taxon>Pseudomonadati</taxon>
        <taxon>Pseudomonadota</taxon>
        <taxon>Gammaproteobacteria</taxon>
        <taxon>Legionellales</taxon>
        <taxon>Coxiellaceae</taxon>
        <taxon>Aquicella</taxon>
    </lineage>
</organism>
<dbReference type="EMBL" id="LR699120">
    <property type="protein sequence ID" value="VVC77148.1"/>
    <property type="molecule type" value="Genomic_DNA"/>
</dbReference>
<feature type="chain" id="PRO_5023099877" description="Tetratricopeptide repeat protein" evidence="2">
    <location>
        <begin position="22"/>
        <end position="485"/>
    </location>
</feature>
<keyword evidence="4" id="KW-1185">Reference proteome</keyword>
<dbReference type="PANTHER" id="PTHR45588:SF1">
    <property type="entry name" value="WW DOMAIN-CONTAINING PROTEIN"/>
    <property type="match status" value="1"/>
</dbReference>
<dbReference type="PROSITE" id="PS50005">
    <property type="entry name" value="TPR"/>
    <property type="match status" value="1"/>
</dbReference>
<keyword evidence="1" id="KW-0802">TPR repeat</keyword>
<accession>A0A5E4PKR7</accession>
<gene>
    <name evidence="3" type="ORF">AQUSIP_24750</name>
</gene>
<dbReference type="OrthoDB" id="9778494at2"/>
<evidence type="ECO:0000313" key="3">
    <source>
        <dbReference type="EMBL" id="VVC77148.1"/>
    </source>
</evidence>
<sequence length="485" mass="56074">MRNFLLFIFCLSIIVCPVVYAAQPQEMDIQSLRKSIILGDVRFDVTTKNAAAKEHFLLGAAFLHAFMYDLAIRQFQAAEKLDPGFAMSYWGEAMANKHPIWNFENLAAGQAVLSRYEQHKDQRSLTEKEKYYLDSVKKLFSDQSLLDRDRAYYSAMKVFYEHYPKDPNVGAFYALSQLGLASDFPDDPSSPGYLRTGRKLIDYLFTQFSDHPGVVHYYLHYHDTSDRKLAGQALPAARIALTVMRSSSHVTHMAAHIYRRLELWDDYILANQISVTAADTLCKMLNDYPLYACNAENKYHSLEWLQDGYLKKGKFKQAQKLVDRIRDAAARDKSVLYKQWYYRMWARQVLVSQNWNIPALRIQPITKRDEQIYWSAYSECGALLASSFLAIHKNQPVESQLKRLNKLIKYANGIPDPYIRQACQIARLEVKAEFSRCHNDKENAAYFTNKALALQKKQISTELTPSLSFLSANEYYQNYVLAHKK</sequence>
<name>A0A5E4PKR7_9COXI</name>
<evidence type="ECO:0000313" key="4">
    <source>
        <dbReference type="Proteomes" id="UP000324194"/>
    </source>
</evidence>
<reference evidence="3 4" key="1">
    <citation type="submission" date="2019-08" db="EMBL/GenBank/DDBJ databases">
        <authorList>
            <person name="Guy L."/>
        </authorList>
    </citation>
    <scope>NUCLEOTIDE SEQUENCE [LARGE SCALE GENOMIC DNA]</scope>
    <source>
        <strain evidence="3 4">SGT-108</strain>
    </source>
</reference>
<feature type="repeat" description="TPR" evidence="1">
    <location>
        <begin position="52"/>
        <end position="85"/>
    </location>
</feature>
<proteinExistence type="predicted"/>
<keyword evidence="2" id="KW-0732">Signal</keyword>
<dbReference type="Proteomes" id="UP000324194">
    <property type="component" value="Chromosome 2"/>
</dbReference>
<protein>
    <recommendedName>
        <fullName evidence="5">Tetratricopeptide repeat protein</fullName>
    </recommendedName>
</protein>
<dbReference type="RefSeq" id="WP_148340542.1">
    <property type="nucleotide sequence ID" value="NZ_LR699120.1"/>
</dbReference>
<evidence type="ECO:0000256" key="2">
    <source>
        <dbReference type="SAM" id="SignalP"/>
    </source>
</evidence>